<dbReference type="PROSITE" id="PS00010">
    <property type="entry name" value="ASX_HYDROXYL"/>
    <property type="match status" value="2"/>
</dbReference>
<dbReference type="InterPro" id="IPR051277">
    <property type="entry name" value="SEZ6_CSMD_C4BPB_Regulators"/>
</dbReference>
<dbReference type="Proteomes" id="UP000001554">
    <property type="component" value="Chromosome 19"/>
</dbReference>
<evidence type="ECO:0000313" key="13">
    <source>
        <dbReference type="Proteomes" id="UP000001554"/>
    </source>
</evidence>
<dbReference type="SUPFAM" id="SSF57184">
    <property type="entry name" value="Growth factor receptor domain"/>
    <property type="match status" value="1"/>
</dbReference>
<feature type="disulfide bond" evidence="11">
    <location>
        <begin position="99"/>
        <end position="126"/>
    </location>
</feature>
<dbReference type="SMART" id="SM00181">
    <property type="entry name" value="EGF"/>
    <property type="match status" value="4"/>
</dbReference>
<dbReference type="InterPro" id="IPR001881">
    <property type="entry name" value="EGF-like_Ca-bd_dom"/>
</dbReference>
<dbReference type="InterPro" id="IPR000742">
    <property type="entry name" value="EGF"/>
</dbReference>
<dbReference type="SMART" id="SM00179">
    <property type="entry name" value="EGF_CA"/>
    <property type="match status" value="4"/>
</dbReference>
<dbReference type="FunFam" id="2.10.25.10:FF:000240">
    <property type="entry name" value="Vitamin K-dependent protein S"/>
    <property type="match status" value="3"/>
</dbReference>
<keyword evidence="10" id="KW-0325">Glycoprotein</keyword>
<dbReference type="PANTHER" id="PTHR45656">
    <property type="entry name" value="PROTEIN CBR-CLEC-78"/>
    <property type="match status" value="1"/>
</dbReference>
<keyword evidence="6" id="KW-0677">Repeat</keyword>
<evidence type="ECO:0000256" key="6">
    <source>
        <dbReference type="ARBA" id="ARBA00022737"/>
    </source>
</evidence>
<dbReference type="PROSITE" id="PS50923">
    <property type="entry name" value="SUSHI"/>
    <property type="match status" value="7"/>
</dbReference>
<evidence type="ECO:0000256" key="11">
    <source>
        <dbReference type="PROSITE-ProRule" id="PRU00302"/>
    </source>
</evidence>
<reference evidence="14" key="2">
    <citation type="submission" date="2025-08" db="UniProtKB">
        <authorList>
            <consortium name="RefSeq"/>
        </authorList>
    </citation>
    <scope>IDENTIFICATION</scope>
    <source>
        <strain evidence="14">S238N-H82</strain>
        <tissue evidence="14">Testes</tissue>
    </source>
</reference>
<feature type="disulfide bond" evidence="11">
    <location>
        <begin position="156"/>
        <end position="183"/>
    </location>
</feature>
<dbReference type="SMART" id="SM00032">
    <property type="entry name" value="CCP"/>
    <property type="match status" value="7"/>
</dbReference>
<dbReference type="CDD" id="cd00033">
    <property type="entry name" value="CCP"/>
    <property type="match status" value="7"/>
</dbReference>
<dbReference type="Pfam" id="PF07645">
    <property type="entry name" value="EGF_CA"/>
    <property type="match status" value="2"/>
</dbReference>
<feature type="domain" description="Sushi" evidence="12">
    <location>
        <begin position="12"/>
        <end position="68"/>
    </location>
</feature>
<dbReference type="Pfam" id="PF00084">
    <property type="entry name" value="Sushi"/>
    <property type="match status" value="7"/>
</dbReference>
<keyword evidence="8" id="KW-0130">Cell adhesion</keyword>
<evidence type="ECO:0000256" key="5">
    <source>
        <dbReference type="ARBA" id="ARBA00022729"/>
    </source>
</evidence>
<feature type="domain" description="Sushi" evidence="12">
    <location>
        <begin position="69"/>
        <end position="128"/>
    </location>
</feature>
<keyword evidence="7" id="KW-0106">Calcium</keyword>
<reference evidence="13" key="1">
    <citation type="journal article" date="2020" name="Nat. Ecol. Evol.">
        <title>Deeply conserved synteny resolves early events in vertebrate evolution.</title>
        <authorList>
            <person name="Simakov O."/>
            <person name="Marletaz F."/>
            <person name="Yue J.X."/>
            <person name="O'Connell B."/>
            <person name="Jenkins J."/>
            <person name="Brandt A."/>
            <person name="Calef R."/>
            <person name="Tung C.H."/>
            <person name="Huang T.K."/>
            <person name="Schmutz J."/>
            <person name="Satoh N."/>
            <person name="Yu J.K."/>
            <person name="Putnam N.H."/>
            <person name="Green R.E."/>
            <person name="Rokhsar D.S."/>
        </authorList>
    </citation>
    <scope>NUCLEOTIDE SEQUENCE [LARGE SCALE GENOMIC DNA]</scope>
    <source>
        <strain evidence="13">S238N-H82</strain>
    </source>
</reference>
<dbReference type="Pfam" id="PF14670">
    <property type="entry name" value="FXa_inhibition"/>
    <property type="match status" value="2"/>
</dbReference>
<protein>
    <submittedName>
        <fullName evidence="14">P-selectin-like</fullName>
    </submittedName>
</protein>
<evidence type="ECO:0000256" key="2">
    <source>
        <dbReference type="ARBA" id="ARBA00022525"/>
    </source>
</evidence>
<dbReference type="InterPro" id="IPR009030">
    <property type="entry name" value="Growth_fac_rcpt_cys_sf"/>
</dbReference>
<feature type="domain" description="Sushi" evidence="12">
    <location>
        <begin position="186"/>
        <end position="242"/>
    </location>
</feature>
<gene>
    <name evidence="14" type="primary">LOC118406473</name>
</gene>
<dbReference type="Gene3D" id="2.10.70.10">
    <property type="entry name" value="Complement Module, domain 1"/>
    <property type="match status" value="7"/>
</dbReference>
<dbReference type="Gene3D" id="2.10.25.10">
    <property type="entry name" value="Laminin"/>
    <property type="match status" value="4"/>
</dbReference>
<dbReference type="InterPro" id="IPR018097">
    <property type="entry name" value="EGF_Ca-bd_CS"/>
</dbReference>
<keyword evidence="4 11" id="KW-0768">Sushi</keyword>
<dbReference type="GO" id="GO:0005509">
    <property type="term" value="F:calcium ion binding"/>
    <property type="evidence" value="ECO:0007669"/>
    <property type="project" value="InterPro"/>
</dbReference>
<dbReference type="GeneID" id="118406473"/>
<dbReference type="KEGG" id="bfo:118406473"/>
<dbReference type="GO" id="GO:0007155">
    <property type="term" value="P:cell adhesion"/>
    <property type="evidence" value="ECO:0007669"/>
    <property type="project" value="UniProtKB-KW"/>
</dbReference>
<sequence>MAFYILYSHLVVQCPELIKPTNGTVSGSNFFEDVLTFTCHTGYSLVGASQLTCRADGTWSGTPPTCTLIQCPAMSHPLNGMYSPASGSNLYEDVLSFNCDTGYYIVGATTIMCEVDGKWSNSPPSCAAVQCPLPPAPANGARIGSNFYQDVVTLTCNAGYDLVGSSSVTCQADATWNEVFPSCTPVQCPTLTPPVDGSVSGSNFYQDVLTFTCAPGYELDGSVTSTCQADTTWSGSTPTCTLVQCPLLPAPLNGDSSGSNFYQDVVQFTCDSGYDLVGDSSSTCQADRTWSSNTPSCNAIQCPILTAPVNGAMTGDRIYQDVVQFTCNPGYDLVGTSSVTCQADSTWNGIVPTCTRVQCPVLPSPVNGDSGGSSFYQDVVTFTCNSGYDLAGESSSTCQADRTWSSNVPSCNDIDECSTANGGCDHVCTNTLGSFQCSCVTGFILNVDGLSCDDIDECTVGNGGCQQNCSNIIGSFWCSCGTGYTLHTDGLTCEDVDECHAASGGCEQMCTNTVGSFQCSCGNGYSLGSDGFVCDEVSMDCVRIFTWGFAIIHCFHPVDVNECSSANGGCGQICNNMIGSFYCSCGDGYGLNGDGFACDALRPHPSLSSKPVSEM</sequence>
<feature type="domain" description="Sushi" evidence="12">
    <location>
        <begin position="243"/>
        <end position="299"/>
    </location>
</feature>
<feature type="disulfide bond" evidence="11">
    <location>
        <begin position="213"/>
        <end position="240"/>
    </location>
</feature>
<dbReference type="InterPro" id="IPR035976">
    <property type="entry name" value="Sushi/SCR/CCP_sf"/>
</dbReference>
<dbReference type="SUPFAM" id="SSF57196">
    <property type="entry name" value="EGF/Laminin"/>
    <property type="match status" value="1"/>
</dbReference>
<dbReference type="CDD" id="cd00054">
    <property type="entry name" value="EGF_CA"/>
    <property type="match status" value="1"/>
</dbReference>
<dbReference type="PROSITE" id="PS01187">
    <property type="entry name" value="EGF_CA"/>
    <property type="match status" value="2"/>
</dbReference>
<evidence type="ECO:0000256" key="3">
    <source>
        <dbReference type="ARBA" id="ARBA00022536"/>
    </source>
</evidence>
<evidence type="ECO:0000313" key="14">
    <source>
        <dbReference type="RefSeq" id="XP_035662420.1"/>
    </source>
</evidence>
<evidence type="ECO:0000256" key="10">
    <source>
        <dbReference type="ARBA" id="ARBA00023180"/>
    </source>
</evidence>
<dbReference type="PANTHER" id="PTHR45656:SF4">
    <property type="entry name" value="PROTEIN CBR-CLEC-78"/>
    <property type="match status" value="1"/>
</dbReference>
<dbReference type="FunFam" id="2.10.70.10:FF:000014">
    <property type="entry name" value="Membrane cofactor protein"/>
    <property type="match status" value="1"/>
</dbReference>
<feature type="domain" description="Sushi" evidence="12">
    <location>
        <begin position="300"/>
        <end position="356"/>
    </location>
</feature>
<comment type="caution">
    <text evidence="11">Lacks conserved residue(s) required for the propagation of feature annotation.</text>
</comment>
<accession>A0A9J7HQ60</accession>
<keyword evidence="3" id="KW-0245">EGF-like domain</keyword>
<evidence type="ECO:0000256" key="9">
    <source>
        <dbReference type="ARBA" id="ARBA00023157"/>
    </source>
</evidence>
<feature type="domain" description="Sushi" evidence="12">
    <location>
        <begin position="129"/>
        <end position="185"/>
    </location>
</feature>
<keyword evidence="9 11" id="KW-1015">Disulfide bond</keyword>
<dbReference type="RefSeq" id="XP_035662420.1">
    <property type="nucleotide sequence ID" value="XM_035806527.1"/>
</dbReference>
<evidence type="ECO:0000256" key="8">
    <source>
        <dbReference type="ARBA" id="ARBA00022889"/>
    </source>
</evidence>
<dbReference type="PROSITE" id="PS01186">
    <property type="entry name" value="EGF_2"/>
    <property type="match status" value="3"/>
</dbReference>
<feature type="disulfide bond" evidence="11">
    <location>
        <begin position="270"/>
        <end position="297"/>
    </location>
</feature>
<keyword evidence="5" id="KW-0732">Signal</keyword>
<feature type="disulfide bond" evidence="11">
    <location>
        <begin position="384"/>
        <end position="411"/>
    </location>
</feature>
<organism evidence="13 14">
    <name type="scientific">Branchiostoma floridae</name>
    <name type="common">Florida lancelet</name>
    <name type="synonym">Amphioxus</name>
    <dbReference type="NCBI Taxonomy" id="7739"/>
    <lineage>
        <taxon>Eukaryota</taxon>
        <taxon>Metazoa</taxon>
        <taxon>Chordata</taxon>
        <taxon>Cephalochordata</taxon>
        <taxon>Leptocardii</taxon>
        <taxon>Amphioxiformes</taxon>
        <taxon>Branchiostomatidae</taxon>
        <taxon>Branchiostoma</taxon>
    </lineage>
</organism>
<feature type="disulfide bond" evidence="11">
    <location>
        <begin position="39"/>
        <end position="66"/>
    </location>
</feature>
<dbReference type="GO" id="GO:0005576">
    <property type="term" value="C:extracellular region"/>
    <property type="evidence" value="ECO:0007669"/>
    <property type="project" value="UniProtKB-SubCell"/>
</dbReference>
<dbReference type="OMA" id="DNGMHNG"/>
<comment type="subcellular location">
    <subcellularLocation>
        <location evidence="1">Secreted</location>
    </subcellularLocation>
</comment>
<evidence type="ECO:0000256" key="7">
    <source>
        <dbReference type="ARBA" id="ARBA00022837"/>
    </source>
</evidence>
<dbReference type="OrthoDB" id="406096at2759"/>
<dbReference type="SUPFAM" id="SSF57535">
    <property type="entry name" value="Complement control module/SCR domain"/>
    <property type="match status" value="7"/>
</dbReference>
<name>A0A9J7HQ60_BRAFL</name>
<proteinExistence type="predicted"/>
<dbReference type="AlphaFoldDB" id="A0A9J7HQ60"/>
<dbReference type="FunFam" id="2.10.70.10:FF:000064">
    <property type="entry name" value="Fibulin 7"/>
    <property type="match status" value="5"/>
</dbReference>
<feature type="domain" description="Sushi" evidence="12">
    <location>
        <begin position="357"/>
        <end position="413"/>
    </location>
</feature>
<evidence type="ECO:0000256" key="1">
    <source>
        <dbReference type="ARBA" id="ARBA00004613"/>
    </source>
</evidence>
<evidence type="ECO:0000256" key="4">
    <source>
        <dbReference type="ARBA" id="ARBA00022659"/>
    </source>
</evidence>
<dbReference type="InterPro" id="IPR000152">
    <property type="entry name" value="EGF-type_Asp/Asn_hydroxyl_site"/>
</dbReference>
<dbReference type="InterPro" id="IPR049883">
    <property type="entry name" value="NOTCH1_EGF-like"/>
</dbReference>
<feature type="disulfide bond" evidence="11">
    <location>
        <begin position="327"/>
        <end position="354"/>
    </location>
</feature>
<keyword evidence="2" id="KW-0964">Secreted</keyword>
<dbReference type="InterPro" id="IPR000436">
    <property type="entry name" value="Sushi_SCR_CCP_dom"/>
</dbReference>
<evidence type="ECO:0000259" key="12">
    <source>
        <dbReference type="PROSITE" id="PS50923"/>
    </source>
</evidence>
<keyword evidence="13" id="KW-1185">Reference proteome</keyword>